<evidence type="ECO:0000313" key="2">
    <source>
        <dbReference type="Proteomes" id="UP001057452"/>
    </source>
</evidence>
<sequence length="452" mass="49665">MNVRHTLICFFLLTLRDGNSGLTNAQNLNRTETEGDNITVRCSFYFSGGRKMFCKGKCEEGNILVETTGDSEQRGRYGIRYVEGSYPLRDTVLYVSITKLTKSDAGGYQCGLDRSGSLLDSYQDFEIRVTDAPTSSKPEVTPRPFPTSSPSASTLTPTQSLSSVPSSASPERTTQNLSSVPSSASPERTTQHQQGQTASDGPALRDGNSGLTNAQNLNRTETEGDNITVRCTFSFSGGRKMFCKGKCEEGNILVETTGDSEQRGRYGIRYVEGSYPLRNTILYVAITKLTKSDAGRYQCSLDISGSLFDSYQDFEIRVTDEVTPRSFPTSAPSASTLTITQSLSSVPSSASPERTMQPQQGQTAPAGRGVVLYVRLTLVFMMFIVLSASVLIFCRKRARKPRETADEAEYVNVTEADRECEEVREEDRGSRSPPVEMSVLSTSHCRHFSEDN</sequence>
<dbReference type="EMBL" id="CM043791">
    <property type="protein sequence ID" value="KAI4824426.1"/>
    <property type="molecule type" value="Genomic_DNA"/>
</dbReference>
<name>A0ACB9XE04_CHAAC</name>
<reference evidence="1" key="1">
    <citation type="submission" date="2022-05" db="EMBL/GenBank/DDBJ databases">
        <title>Chromosome-level genome of Chaenocephalus aceratus.</title>
        <authorList>
            <person name="Park H."/>
        </authorList>
    </citation>
    <scope>NUCLEOTIDE SEQUENCE</scope>
    <source>
        <strain evidence="1">KU_202001</strain>
    </source>
</reference>
<proteinExistence type="predicted"/>
<keyword evidence="2" id="KW-1185">Reference proteome</keyword>
<accession>A0ACB9XE04</accession>
<organism evidence="1 2">
    <name type="scientific">Chaenocephalus aceratus</name>
    <name type="common">Blackfin icefish</name>
    <name type="synonym">Chaenichthys aceratus</name>
    <dbReference type="NCBI Taxonomy" id="36190"/>
    <lineage>
        <taxon>Eukaryota</taxon>
        <taxon>Metazoa</taxon>
        <taxon>Chordata</taxon>
        <taxon>Craniata</taxon>
        <taxon>Vertebrata</taxon>
        <taxon>Euteleostomi</taxon>
        <taxon>Actinopterygii</taxon>
        <taxon>Neopterygii</taxon>
        <taxon>Teleostei</taxon>
        <taxon>Neoteleostei</taxon>
        <taxon>Acanthomorphata</taxon>
        <taxon>Eupercaria</taxon>
        <taxon>Perciformes</taxon>
        <taxon>Notothenioidei</taxon>
        <taxon>Channichthyidae</taxon>
        <taxon>Chaenocephalus</taxon>
    </lineage>
</organism>
<dbReference type="Proteomes" id="UP001057452">
    <property type="component" value="Chromosome 7"/>
</dbReference>
<gene>
    <name evidence="1" type="ORF">KUCAC02_012938</name>
</gene>
<protein>
    <submittedName>
        <fullName evidence="1">Uncharacterized protein</fullName>
    </submittedName>
</protein>
<comment type="caution">
    <text evidence="1">The sequence shown here is derived from an EMBL/GenBank/DDBJ whole genome shotgun (WGS) entry which is preliminary data.</text>
</comment>
<evidence type="ECO:0000313" key="1">
    <source>
        <dbReference type="EMBL" id="KAI4824426.1"/>
    </source>
</evidence>